<dbReference type="InterPro" id="IPR051532">
    <property type="entry name" value="Ester_Hydrolysis_Enzymes"/>
</dbReference>
<dbReference type="RefSeq" id="WP_111741137.1">
    <property type="nucleotide sequence ID" value="NZ_LR698987.1"/>
</dbReference>
<dbReference type="Pfam" id="PF04311">
    <property type="entry name" value="DUF459"/>
    <property type="match status" value="1"/>
</dbReference>
<dbReference type="InterPro" id="IPR036514">
    <property type="entry name" value="SGNH_hydro_sf"/>
</dbReference>
<evidence type="ECO:0000256" key="2">
    <source>
        <dbReference type="SAM" id="Phobius"/>
    </source>
</evidence>
<feature type="region of interest" description="Disordered" evidence="1">
    <location>
        <begin position="114"/>
        <end position="133"/>
    </location>
</feature>
<evidence type="ECO:0000256" key="1">
    <source>
        <dbReference type="SAM" id="MobiDB-lite"/>
    </source>
</evidence>
<protein>
    <submittedName>
        <fullName evidence="3">Protein of uncharacterized function (DUF459)</fullName>
    </submittedName>
</protein>
<dbReference type="SUPFAM" id="SSF52266">
    <property type="entry name" value="SGNH hydrolase"/>
    <property type="match status" value="1"/>
</dbReference>
<feature type="transmembrane region" description="Helical" evidence="2">
    <location>
        <begin position="12"/>
        <end position="31"/>
    </location>
</feature>
<reference evidence="3 4" key="1">
    <citation type="submission" date="2018-06" db="EMBL/GenBank/DDBJ databases">
        <authorList>
            <consortium name="Pathogen Informatics"/>
            <person name="Doyle S."/>
        </authorList>
    </citation>
    <scope>NUCLEOTIDE SEQUENCE [LARGE SCALE GENOMIC DNA]</scope>
    <source>
        <strain evidence="3 4">NCTC12151</strain>
    </source>
</reference>
<dbReference type="Proteomes" id="UP000249005">
    <property type="component" value="Chromosome 1"/>
</dbReference>
<keyword evidence="2" id="KW-0472">Membrane</keyword>
<dbReference type="PANTHER" id="PTHR30383">
    <property type="entry name" value="THIOESTERASE 1/PROTEASE 1/LYSOPHOSPHOLIPASE L1"/>
    <property type="match status" value="1"/>
</dbReference>
<gene>
    <name evidence="3" type="ORF">NCTC12151_02742</name>
</gene>
<sequence>MPTSNSSSPTLLRVYQVLYILLLTALGLVWLNQRSLSLYWQQQFHQQSPWANVDNPLWLAGGRFVPALEAGKEAFVASLNAEKEASVEFIPALDMSTLMPPSLNWQGVRRLAHPHTSESAPVPERSTADKTPAHPEATIVLTSQGKVLFAGDSMMQGVAPHMMKTLSKEFGIKSINLSKQSTGLAYPGFFNWPKTIEETLEKEGNVELLVVFLGPNDPWDMPPAKNARFLKFKSPEWETLYRTRIAAILESAQRHHSHVIWVGPPNMRKPALSDGINYLNMLYHSEVTAAQQMYISANEIFGYQGVDYSDYLEDGDKKIKLRTDDGTHFTPTGQRMIAQRILSVISVAAPPSLEPTPN</sequence>
<dbReference type="PANTHER" id="PTHR30383:SF24">
    <property type="entry name" value="THIOESTERASE 1_PROTEASE 1_LYSOPHOSPHOLIPASE L1"/>
    <property type="match status" value="1"/>
</dbReference>
<name>A0A2X4Y298_9GAMM</name>
<evidence type="ECO:0000313" key="3">
    <source>
        <dbReference type="EMBL" id="SQI42834.1"/>
    </source>
</evidence>
<dbReference type="KEGG" id="lri:NCTC12151_02742"/>
<dbReference type="OrthoDB" id="445620at2"/>
<keyword evidence="2" id="KW-1133">Transmembrane helix</keyword>
<dbReference type="InterPro" id="IPR007407">
    <property type="entry name" value="DUF459"/>
</dbReference>
<keyword evidence="4" id="KW-1185">Reference proteome</keyword>
<dbReference type="EMBL" id="LS483470">
    <property type="protein sequence ID" value="SQI42834.1"/>
    <property type="molecule type" value="Genomic_DNA"/>
</dbReference>
<keyword evidence="2" id="KW-0812">Transmembrane</keyword>
<accession>A0A2X4Y298</accession>
<dbReference type="Gene3D" id="3.40.50.1110">
    <property type="entry name" value="SGNH hydrolase"/>
    <property type="match status" value="1"/>
</dbReference>
<dbReference type="AlphaFoldDB" id="A0A2X4Y298"/>
<evidence type="ECO:0000313" key="4">
    <source>
        <dbReference type="Proteomes" id="UP000249005"/>
    </source>
</evidence>
<dbReference type="GO" id="GO:0004622">
    <property type="term" value="F:phosphatidylcholine lysophospholipase activity"/>
    <property type="evidence" value="ECO:0007669"/>
    <property type="project" value="TreeGrafter"/>
</dbReference>
<organism evidence="3 4">
    <name type="scientific">Leminorella richardii</name>
    <dbReference type="NCBI Taxonomy" id="158841"/>
    <lineage>
        <taxon>Bacteria</taxon>
        <taxon>Pseudomonadati</taxon>
        <taxon>Pseudomonadota</taxon>
        <taxon>Gammaproteobacteria</taxon>
        <taxon>Enterobacterales</taxon>
        <taxon>Budviciaceae</taxon>
        <taxon>Leminorella</taxon>
    </lineage>
</organism>
<dbReference type="CDD" id="cd01829">
    <property type="entry name" value="SGNH_hydrolase_peri2"/>
    <property type="match status" value="1"/>
</dbReference>
<proteinExistence type="predicted"/>